<reference evidence="7" key="2">
    <citation type="submission" date="2020-08" db="EMBL/GenBank/DDBJ databases">
        <title>Changes in the skin microbiome associated with squamous cell carcinoma in transplant recipients.</title>
        <authorList>
            <person name="Zaugg J."/>
            <person name="Krueger A."/>
            <person name="Lachner N."/>
        </authorList>
    </citation>
    <scope>NUCLEOTIDE SEQUENCE</scope>
    <source>
        <strain evidence="7">R5988</strain>
    </source>
</reference>
<dbReference type="EMBL" id="JACGQI010000007">
    <property type="protein sequence ID" value="MBF2229939.1"/>
    <property type="molecule type" value="Genomic_DNA"/>
</dbReference>
<gene>
    <name evidence="8" type="ORF">CTJ08_13325</name>
    <name evidence="7" type="ORF">H3963_05770</name>
</gene>
<reference evidence="8 9" key="1">
    <citation type="submission" date="2017-10" db="EMBL/GenBank/DDBJ databases">
        <title>genome sequences of Staph epi in chlorhexidine trial.</title>
        <authorList>
            <person name="Greninger A.L."/>
            <person name="Addetia A."/>
            <person name="Qin X."/>
            <person name="Zerr D."/>
        </authorList>
    </citation>
    <scope>NUCLEOTIDE SEQUENCE [LARGE SCALE GENOMIC DNA]</scope>
    <source>
        <strain evidence="8 9">SCH-17</strain>
    </source>
</reference>
<evidence type="ECO:0000313" key="7">
    <source>
        <dbReference type="EMBL" id="MBF2229939.1"/>
    </source>
</evidence>
<accession>A0A4Y7VMV2</accession>
<dbReference type="EMBL" id="PEJG01000077">
    <property type="protein sequence ID" value="PIH09016.1"/>
    <property type="molecule type" value="Genomic_DNA"/>
</dbReference>
<feature type="transmembrane region" description="Helical" evidence="6">
    <location>
        <begin position="20"/>
        <end position="40"/>
    </location>
</feature>
<keyword evidence="3 6" id="KW-1133">Transmembrane helix</keyword>
<evidence type="ECO:0000313" key="9">
    <source>
        <dbReference type="Proteomes" id="UP000228502"/>
    </source>
</evidence>
<dbReference type="Proteomes" id="UP000648077">
    <property type="component" value="Unassembled WGS sequence"/>
</dbReference>
<protein>
    <submittedName>
        <fullName evidence="7 8">Holin</fullName>
    </submittedName>
</protein>
<comment type="subcellular location">
    <subcellularLocation>
        <location evidence="1">Membrane</location>
        <topology evidence="1">Multi-pass membrane protein</topology>
    </subcellularLocation>
</comment>
<dbReference type="GO" id="GO:0016020">
    <property type="term" value="C:membrane"/>
    <property type="evidence" value="ECO:0007669"/>
    <property type="project" value="UniProtKB-SubCell"/>
</dbReference>
<dbReference type="AlphaFoldDB" id="A0A4Y7VMV2"/>
<dbReference type="RefSeq" id="WP_002484580.1">
    <property type="nucleotide sequence ID" value="NZ_CAJUUW010000028.1"/>
</dbReference>
<keyword evidence="2 6" id="KW-0812">Transmembrane</keyword>
<keyword evidence="4 6" id="KW-0472">Membrane</keyword>
<feature type="transmembrane region" description="Helical" evidence="6">
    <location>
        <begin position="61"/>
        <end position="77"/>
    </location>
</feature>
<evidence type="ECO:0000256" key="4">
    <source>
        <dbReference type="ARBA" id="ARBA00023136"/>
    </source>
</evidence>
<dbReference type="Pfam" id="PF05105">
    <property type="entry name" value="Phage_holin_4_1"/>
    <property type="match status" value="1"/>
</dbReference>
<evidence type="ECO:0000256" key="2">
    <source>
        <dbReference type="ARBA" id="ARBA00022692"/>
    </source>
</evidence>
<name>A0A4Y7VMV2_STAEP</name>
<sequence length="128" mass="13877">MEQVNNIQIDNFSSFFFTGSWTIIDILIILIGLDVISGVIKATREHTIKSSVANIGFAKKVGILMVVIVANLADIVFKADGMVVNGTVAFYIIGEAVSILENCSLIGVPLPELLTKRLGIKDDKNIKN</sequence>
<dbReference type="NCBIfam" id="TIGR01593">
    <property type="entry name" value="holin_tox_secr"/>
    <property type="match status" value="1"/>
</dbReference>
<evidence type="ECO:0000256" key="5">
    <source>
        <dbReference type="ARBA" id="ARBA00023600"/>
    </source>
</evidence>
<evidence type="ECO:0000256" key="1">
    <source>
        <dbReference type="ARBA" id="ARBA00004141"/>
    </source>
</evidence>
<comment type="similarity">
    <text evidence="5">Belongs to the bacteriophage holin family. Cp-1 holin subfamily.</text>
</comment>
<evidence type="ECO:0000313" key="8">
    <source>
        <dbReference type="EMBL" id="PIH09016.1"/>
    </source>
</evidence>
<organism evidence="7 10">
    <name type="scientific">Staphylococcus epidermidis</name>
    <dbReference type="NCBI Taxonomy" id="1282"/>
    <lineage>
        <taxon>Bacteria</taxon>
        <taxon>Bacillati</taxon>
        <taxon>Bacillota</taxon>
        <taxon>Bacilli</taxon>
        <taxon>Bacillales</taxon>
        <taxon>Staphylococcaceae</taxon>
        <taxon>Staphylococcus</taxon>
    </lineage>
</organism>
<feature type="transmembrane region" description="Helical" evidence="6">
    <location>
        <begin position="89"/>
        <end position="110"/>
    </location>
</feature>
<comment type="caution">
    <text evidence="7">The sequence shown here is derived from an EMBL/GenBank/DDBJ whole genome shotgun (WGS) entry which is preliminary data.</text>
</comment>
<dbReference type="OrthoDB" id="88184at2"/>
<dbReference type="InterPro" id="IPR006480">
    <property type="entry name" value="Phage_holin_4_1"/>
</dbReference>
<evidence type="ECO:0000313" key="10">
    <source>
        <dbReference type="Proteomes" id="UP000648077"/>
    </source>
</evidence>
<dbReference type="Proteomes" id="UP000228502">
    <property type="component" value="Unassembled WGS sequence"/>
</dbReference>
<evidence type="ECO:0000256" key="6">
    <source>
        <dbReference type="SAM" id="Phobius"/>
    </source>
</evidence>
<evidence type="ECO:0000256" key="3">
    <source>
        <dbReference type="ARBA" id="ARBA00022989"/>
    </source>
</evidence>
<proteinExistence type="inferred from homology"/>